<dbReference type="CDD" id="cd22352">
    <property type="entry name" value="RecB_C-like"/>
    <property type="match status" value="1"/>
</dbReference>
<dbReference type="PANTHER" id="PTHR11070">
    <property type="entry name" value="UVRD / RECB / PCRA DNA HELICASE FAMILY MEMBER"/>
    <property type="match status" value="1"/>
</dbReference>
<dbReference type="PROSITE" id="PS51198">
    <property type="entry name" value="UVRD_HELICASE_ATP_BIND"/>
    <property type="match status" value="1"/>
</dbReference>
<keyword evidence="2 15" id="KW-0479">Metal-binding</keyword>
<sequence>MNLPATGAVARDPYLDLELRGLRLIEASAGTGKTYTLATLVTRLVIERGLRVSQVLAVTFTEAATQELRERLRRRLQLAARIATDLPAYRDDDNAEVALTRTLIEAQLQREDAVALRARLQRAAHEIDLAAVFTIHGFCARALSEHALETGQAFVAPTMVGGDRELRAAVATDLWRALGADPLDAQLLQRHWPGGPDALAADLGALLRATRVLPALPSPSPDPLPGLTQAFAALRAAQGAHGDDARARLDAAIDAKVIDGRKARAASYAQAWASLAQGVAGGTLVRDAAHLDKLTPARLRECAKAGREDDVPASPLFDALAAWFAADLAREQWLAAQGVALVHRVRAQAGARLAQLKRLRREQTYDDLIDGVAAALDGPHGAALARRLRAQYAVALVDEFQDTDPRQWGIFARVFGGAADRDDGALVEVDEATVADHDAPALFLIGDPKQAIYRFRGGDVHTYLDAAASAQDAPPLAHNFRSRPALLRAVDALYARAGAGAFVDERIAFRPVTAGGRVADADFQRAGRPAPALTVRALPPPADGRKSAQWSAPESRELATRACVAEIHGVLHAARDGDATIVGRALQPADIAVLVRSHAEAAQVQAALVAAGIPAVAAGRQSLYASEQALELLALFEALLQPGDDGRLRAALATVLLGLDAHAIARGDSDAAWQRDWQLRALAWRERWQRHGPLALVTDLCAQHAPRLLALGDGERRLTNTLQLGEALQEADRRALGLHGLVDWLRTRIAQADDFDETQQLRLESDARRVQVMTLHKSKGLEFGLVLLPFAGIGKERKPGRWCEVPAALLASADTNASADGRVLQLPGDDAQWALATRAWQREERAEDARLLYVGLTRARHALWLAGGPLYRHDDTPLAAMLGDLASLPEDHGIVVDASGLPPPRLAPLPPPDAGALPAARRARRTLARDWWVYSFTQLTHEAAGQGSAAAADEIPLARAEAGERGAADETRAVDALPRAADAVNEPAFDRRYSGSRFGNVLHAALEHVDFAAWRGVCDGSAPPAQDAPLRAALHGEGYAQADLDDGLPLLAALVGQTLNVALPEGVRLCELPADARRAEMEFHFALQPTHVDELLAVLHAHGVLRERHAFGARRRLEGLMTGKIDLVYAHEGRYYVLDYKSNRLPAYDATAVAQAMADSEYTLQALIYTLALHRWLRFRLGDGYDYARDFGGVRYLFCRGLDAHDPASPGVHAQQPAAALVDALDALFAAPGHDPSEARA</sequence>
<name>A0ABW2YPZ0_9GAMM</name>
<comment type="catalytic activity">
    <reaction evidence="13 15">
        <text>Couples ATP hydrolysis with the unwinding of duplex DNA by translocating in the 3'-5' direction.</text>
        <dbReference type="EC" id="5.6.2.4"/>
    </reaction>
</comment>
<feature type="binding site" evidence="16">
    <location>
        <begin position="27"/>
        <end position="34"/>
    </location>
    <ligand>
        <name>ATP</name>
        <dbReference type="ChEBI" id="CHEBI:30616"/>
    </ligand>
</feature>
<feature type="active site" description="For nuclease activity" evidence="15">
    <location>
        <position position="1139"/>
    </location>
</feature>
<comment type="subunit">
    <text evidence="15">Heterotrimer of RecB, RecC and RecD. All subunits contribute to DNA-binding. Interacts with RecA.</text>
</comment>
<evidence type="ECO:0000256" key="4">
    <source>
        <dbReference type="ARBA" id="ARBA00022763"/>
    </source>
</evidence>
<keyword evidence="11 15" id="KW-0234">DNA repair</keyword>
<evidence type="ECO:0000256" key="13">
    <source>
        <dbReference type="ARBA" id="ARBA00034617"/>
    </source>
</evidence>
<comment type="domain">
    <text evidence="15">The N-terminal DNA-binding domain is a ssDNA-dependent ATPase and has ATP-dependent 3'-5' helicase function. This domain interacts with RecC.</text>
</comment>
<dbReference type="InterPro" id="IPR000212">
    <property type="entry name" value="DNA_helicase_UvrD/REP"/>
</dbReference>
<evidence type="ECO:0000256" key="2">
    <source>
        <dbReference type="ARBA" id="ARBA00022723"/>
    </source>
</evidence>
<dbReference type="InterPro" id="IPR027417">
    <property type="entry name" value="P-loop_NTPase"/>
</dbReference>
<keyword evidence="5 15" id="KW-0378">Hydrolase</keyword>
<evidence type="ECO:0000256" key="7">
    <source>
        <dbReference type="ARBA" id="ARBA00022839"/>
    </source>
</evidence>
<dbReference type="InterPro" id="IPR014016">
    <property type="entry name" value="UvrD-like_ATP-bd"/>
</dbReference>
<comment type="catalytic activity">
    <reaction evidence="14 15">
        <text>ATP + H2O = ADP + phosphate + H(+)</text>
        <dbReference type="Rhea" id="RHEA:13065"/>
        <dbReference type="ChEBI" id="CHEBI:15377"/>
        <dbReference type="ChEBI" id="CHEBI:15378"/>
        <dbReference type="ChEBI" id="CHEBI:30616"/>
        <dbReference type="ChEBI" id="CHEBI:43474"/>
        <dbReference type="ChEBI" id="CHEBI:456216"/>
        <dbReference type="EC" id="5.6.2.4"/>
    </reaction>
</comment>
<keyword evidence="6 15" id="KW-0347">Helicase</keyword>
<keyword evidence="1 15" id="KW-0540">Nuclease</keyword>
<dbReference type="Pfam" id="PF00580">
    <property type="entry name" value="UvrD-helicase"/>
    <property type="match status" value="1"/>
</dbReference>
<gene>
    <name evidence="15" type="primary">recB</name>
    <name evidence="19" type="ORF">ACFQZQ_10630</name>
</gene>
<comment type="catalytic activity">
    <reaction evidence="15">
        <text>Exonucleolytic cleavage (in the presence of ATP) in either 5'- to 3'- or 3'- to 5'-direction to yield 5'-phosphooligonucleotides.</text>
        <dbReference type="EC" id="3.1.11.5"/>
    </reaction>
</comment>
<dbReference type="InterPro" id="IPR004586">
    <property type="entry name" value="RecB"/>
</dbReference>
<dbReference type="EC" id="5.6.2.4" evidence="15"/>
<dbReference type="InterPro" id="IPR011604">
    <property type="entry name" value="PDDEXK-like_dom_sf"/>
</dbReference>
<dbReference type="SUPFAM" id="SSF52540">
    <property type="entry name" value="P-loop containing nucleoside triphosphate hydrolases"/>
    <property type="match status" value="1"/>
</dbReference>
<evidence type="ECO:0000256" key="9">
    <source>
        <dbReference type="ARBA" id="ARBA00022842"/>
    </source>
</evidence>
<dbReference type="PANTHER" id="PTHR11070:SF23">
    <property type="entry name" value="RECBCD ENZYME SUBUNIT RECB"/>
    <property type="match status" value="1"/>
</dbReference>
<evidence type="ECO:0000313" key="19">
    <source>
        <dbReference type="EMBL" id="MFD0739735.1"/>
    </source>
</evidence>
<protein>
    <recommendedName>
        <fullName evidence="15">RecBCD enzyme subunit RecB</fullName>
        <ecNumber evidence="15">3.1.11.5</ecNumber>
        <ecNumber evidence="15">5.6.2.4</ecNumber>
    </recommendedName>
    <alternativeName>
        <fullName evidence="15">DNA 3'-5' helicase subunit RecB</fullName>
    </alternativeName>
    <alternativeName>
        <fullName evidence="15">Exonuclease V subunit RecB</fullName>
        <shortName evidence="15">ExoV subunit RecB</shortName>
    </alternativeName>
    <alternativeName>
        <fullName evidence="15">Helicase/nuclease RecBCD subunit RecB</fullName>
    </alternativeName>
</protein>
<dbReference type="Proteomes" id="UP001597090">
    <property type="component" value="Unassembled WGS sequence"/>
</dbReference>
<dbReference type="EMBL" id="JBHTIH010000004">
    <property type="protein sequence ID" value="MFD0739735.1"/>
    <property type="molecule type" value="Genomic_DNA"/>
</dbReference>
<keyword evidence="8 15" id="KW-0067">ATP-binding</keyword>
<evidence type="ECO:0000256" key="11">
    <source>
        <dbReference type="ARBA" id="ARBA00023204"/>
    </source>
</evidence>
<dbReference type="EC" id="3.1.11.5" evidence="15"/>
<keyword evidence="9 15" id="KW-0460">Magnesium</keyword>
<comment type="miscellaneous">
    <text evidence="15">In the RecBCD complex, RecB has a slow 3'-5' helicase, an exonuclease activity and loads RecA onto ssDNA, RecD has a fast 5'-3' helicase activity, while RecC stimulates the ATPase and processivity of the RecB helicase and contributes to recognition of the Chi site.</text>
</comment>
<dbReference type="Pfam" id="PF12705">
    <property type="entry name" value="PDDEXK_1"/>
    <property type="match status" value="1"/>
</dbReference>
<evidence type="ECO:0000256" key="12">
    <source>
        <dbReference type="ARBA" id="ARBA00023235"/>
    </source>
</evidence>
<feature type="domain" description="UvrD-like helicase ATP-binding" evidence="17">
    <location>
        <begin position="6"/>
        <end position="483"/>
    </location>
</feature>
<dbReference type="Gene3D" id="3.90.320.10">
    <property type="match status" value="1"/>
</dbReference>
<dbReference type="RefSeq" id="WP_386812765.1">
    <property type="nucleotide sequence ID" value="NZ_JBHTIH010000004.1"/>
</dbReference>
<feature type="region of interest" description="DNA-binding and helicase activity, interacts with RecC" evidence="15">
    <location>
        <begin position="1"/>
        <end position="907"/>
    </location>
</feature>
<reference evidence="20" key="1">
    <citation type="journal article" date="2019" name="Int. J. Syst. Evol. Microbiol.">
        <title>The Global Catalogue of Microorganisms (GCM) 10K type strain sequencing project: providing services to taxonomists for standard genome sequencing and annotation.</title>
        <authorList>
            <consortium name="The Broad Institute Genomics Platform"/>
            <consortium name="The Broad Institute Genome Sequencing Center for Infectious Disease"/>
            <person name="Wu L."/>
            <person name="Ma J."/>
        </authorList>
    </citation>
    <scope>NUCLEOTIDE SEQUENCE [LARGE SCALE GENOMIC DNA]</scope>
    <source>
        <strain evidence="20">CCUG 55491</strain>
    </source>
</reference>
<evidence type="ECO:0000259" key="18">
    <source>
        <dbReference type="PROSITE" id="PS51217"/>
    </source>
</evidence>
<keyword evidence="3 15" id="KW-0547">Nucleotide-binding</keyword>
<evidence type="ECO:0000256" key="6">
    <source>
        <dbReference type="ARBA" id="ARBA00022806"/>
    </source>
</evidence>
<evidence type="ECO:0000313" key="20">
    <source>
        <dbReference type="Proteomes" id="UP001597090"/>
    </source>
</evidence>
<keyword evidence="4 15" id="KW-0227">DNA damage</keyword>
<keyword evidence="10 15" id="KW-0238">DNA-binding</keyword>
<evidence type="ECO:0000256" key="10">
    <source>
        <dbReference type="ARBA" id="ARBA00023125"/>
    </source>
</evidence>
<evidence type="ECO:0000256" key="14">
    <source>
        <dbReference type="ARBA" id="ARBA00048988"/>
    </source>
</evidence>
<accession>A0ABW2YPZ0</accession>
<dbReference type="InterPro" id="IPR038726">
    <property type="entry name" value="PDDEXK_AddAB-type"/>
</dbReference>
<feature type="binding site" evidence="15">
    <location>
        <position position="1003"/>
    </location>
    <ligand>
        <name>Mg(2+)</name>
        <dbReference type="ChEBI" id="CHEBI:18420"/>
    </ligand>
</feature>
<evidence type="ECO:0000259" key="17">
    <source>
        <dbReference type="PROSITE" id="PS51198"/>
    </source>
</evidence>
<keyword evidence="12 15" id="KW-0413">Isomerase</keyword>
<evidence type="ECO:0000256" key="5">
    <source>
        <dbReference type="ARBA" id="ARBA00022801"/>
    </source>
</evidence>
<keyword evidence="7 15" id="KW-0269">Exonuclease</keyword>
<dbReference type="HAMAP" id="MF_01485">
    <property type="entry name" value="RecB"/>
    <property type="match status" value="1"/>
</dbReference>
<keyword evidence="20" id="KW-1185">Reference proteome</keyword>
<comment type="cofactor">
    <cofactor evidence="15">
        <name>Mg(2+)</name>
        <dbReference type="ChEBI" id="CHEBI:18420"/>
    </cofactor>
    <text evidence="15">Binds 1 Mg(2+) ion per subunit.</text>
</comment>
<feature type="binding site" evidence="15">
    <location>
        <position position="1139"/>
    </location>
    <ligand>
        <name>Mg(2+)</name>
        <dbReference type="ChEBI" id="CHEBI:18420"/>
    </ligand>
</feature>
<feature type="domain" description="UvrD-like helicase C-terminal" evidence="18">
    <location>
        <begin position="516"/>
        <end position="780"/>
    </location>
</feature>
<dbReference type="PROSITE" id="PS51217">
    <property type="entry name" value="UVRD_HELICASE_CTER"/>
    <property type="match status" value="1"/>
</dbReference>
<comment type="similarity">
    <text evidence="15">Belongs to the helicase family. UvrD subfamily.</text>
</comment>
<proteinExistence type="inferred from homology"/>
<evidence type="ECO:0000256" key="8">
    <source>
        <dbReference type="ARBA" id="ARBA00022840"/>
    </source>
</evidence>
<evidence type="ECO:0000256" key="16">
    <source>
        <dbReference type="PROSITE-ProRule" id="PRU00560"/>
    </source>
</evidence>
<evidence type="ECO:0000256" key="1">
    <source>
        <dbReference type="ARBA" id="ARBA00022722"/>
    </source>
</evidence>
<dbReference type="SUPFAM" id="SSF52980">
    <property type="entry name" value="Restriction endonuclease-like"/>
    <property type="match status" value="1"/>
</dbReference>
<dbReference type="Gene3D" id="1.10.3170.10">
    <property type="entry name" value="Recbcd, chain B, domain 2"/>
    <property type="match status" value="1"/>
</dbReference>
<comment type="function">
    <text evidence="15">A helicase/nuclease that prepares dsDNA breaks (DSB) for recombinational DNA repair. Binds to DSBs and unwinds DNA via a highly rapid and processive ATP-dependent bidirectional helicase activity. Unwinds dsDNA until it encounters a Chi (crossover hotspot instigator) sequence from the 3' direction. Cuts ssDNA a few nucleotides 3' to the Chi site. The properties and activities of the enzyme are changed at Chi. The Chi-altered holoenzyme produces a long 3'-ssDNA overhang and facilitates RecA-binding to the ssDNA for homologous DNA recombination and repair. Holoenzyme degrades any linearized DNA that is unable to undergo homologous recombination. In the holoenzyme this subunit contributes ATPase, 3'-5' helicase, exonuclease activity and loads RecA onto ssDNA.</text>
</comment>
<dbReference type="InterPro" id="IPR011335">
    <property type="entry name" value="Restrct_endonuc-II-like"/>
</dbReference>
<feature type="region of interest" description="Nuclease activity, interacts with RecD and RecA" evidence="15">
    <location>
        <begin position="930"/>
        <end position="1241"/>
    </location>
</feature>
<dbReference type="Gene3D" id="1.10.486.10">
    <property type="entry name" value="PCRA, domain 4"/>
    <property type="match status" value="1"/>
</dbReference>
<comment type="caution">
    <text evidence="19">The sequence shown here is derived from an EMBL/GenBank/DDBJ whole genome shotgun (WGS) entry which is preliminary data.</text>
</comment>
<dbReference type="InterPro" id="IPR014017">
    <property type="entry name" value="DNA_helicase_UvrD-like_C"/>
</dbReference>
<evidence type="ECO:0000256" key="15">
    <source>
        <dbReference type="HAMAP-Rule" id="MF_01485"/>
    </source>
</evidence>
<organism evidence="19 20">
    <name type="scientific">Lysobacter koreensis</name>
    <dbReference type="NCBI Taxonomy" id="266122"/>
    <lineage>
        <taxon>Bacteria</taxon>
        <taxon>Pseudomonadati</taxon>
        <taxon>Pseudomonadota</taxon>
        <taxon>Gammaproteobacteria</taxon>
        <taxon>Lysobacterales</taxon>
        <taxon>Lysobacteraceae</taxon>
        <taxon>Lysobacter</taxon>
    </lineage>
</organism>
<dbReference type="Gene3D" id="3.40.50.300">
    <property type="entry name" value="P-loop containing nucleotide triphosphate hydrolases"/>
    <property type="match status" value="2"/>
</dbReference>
<evidence type="ECO:0000256" key="3">
    <source>
        <dbReference type="ARBA" id="ARBA00022741"/>
    </source>
</evidence>
<dbReference type="Pfam" id="PF13361">
    <property type="entry name" value="UvrD_C"/>
    <property type="match status" value="1"/>
</dbReference>
<feature type="binding site" evidence="15">
    <location>
        <position position="1126"/>
    </location>
    <ligand>
        <name>Mg(2+)</name>
        <dbReference type="ChEBI" id="CHEBI:18420"/>
    </ligand>
</feature>
<comment type="domain">
    <text evidence="15">The C-terminal domain has nuclease activity and interacts with RecD. It interacts with RecA, facilitating its loading onto ssDNA.</text>
</comment>